<accession>A0A6H5I4Q3</accession>
<evidence type="ECO:0000313" key="4">
    <source>
        <dbReference type="Proteomes" id="UP000479190"/>
    </source>
</evidence>
<feature type="transmembrane region" description="Helical" evidence="2">
    <location>
        <begin position="260"/>
        <end position="281"/>
    </location>
</feature>
<reference evidence="3 4" key="1">
    <citation type="submission" date="2020-02" db="EMBL/GenBank/DDBJ databases">
        <authorList>
            <person name="Ferguson B K."/>
        </authorList>
    </citation>
    <scope>NUCLEOTIDE SEQUENCE [LARGE SCALE GENOMIC DNA]</scope>
</reference>
<name>A0A6H5I4Q3_9HYME</name>
<proteinExistence type="predicted"/>
<feature type="region of interest" description="Disordered" evidence="1">
    <location>
        <begin position="72"/>
        <end position="93"/>
    </location>
</feature>
<dbReference type="AlphaFoldDB" id="A0A6H5I4Q3"/>
<dbReference type="PANTHER" id="PTHR47326:SF1">
    <property type="entry name" value="HTH PSQ-TYPE DOMAIN-CONTAINING PROTEIN"/>
    <property type="match status" value="1"/>
</dbReference>
<dbReference type="Proteomes" id="UP000479190">
    <property type="component" value="Unassembled WGS sequence"/>
</dbReference>
<dbReference type="EMBL" id="CADCXV010000640">
    <property type="protein sequence ID" value="CAB0031331.1"/>
    <property type="molecule type" value="Genomic_DNA"/>
</dbReference>
<protein>
    <submittedName>
        <fullName evidence="3">Uncharacterized protein</fullName>
    </submittedName>
</protein>
<dbReference type="Gene3D" id="3.30.420.10">
    <property type="entry name" value="Ribonuclease H-like superfamily/Ribonuclease H"/>
    <property type="match status" value="1"/>
</dbReference>
<keyword evidence="2" id="KW-1133">Transmembrane helix</keyword>
<dbReference type="OrthoDB" id="10665020at2759"/>
<keyword evidence="2" id="KW-0472">Membrane</keyword>
<keyword evidence="4" id="KW-1185">Reference proteome</keyword>
<dbReference type="InterPro" id="IPR036397">
    <property type="entry name" value="RNaseH_sf"/>
</dbReference>
<evidence type="ECO:0000256" key="1">
    <source>
        <dbReference type="SAM" id="MobiDB-lite"/>
    </source>
</evidence>
<sequence>MRQMDVAQVIELEARFDAALQSNDGIDPELDHDFERNFRRNERLALRRNLLRDGDEGQIVLRPREEILQLRNNGVGQRRRRRRRPARQNARRNIQLAYAAENPAQRPVNGPRGQIAAALGIAPAEPPRPLDAVQPAPAEPPRPLDAVQPVPAEPPRPLDAVQPVPAALAGNGLAAGGPPQVNFPEPMEVAPVELPRPLDAVQPAAAAPIVNLQVPAAPVAAGINQADTSRNNVWPGRLDDLTERRRRLDRASERRSLQRVHVSALFSLLLIGAAAVALLLARRPHRGHAQLVLGRFGELVLAADVGQAPDLRGLGDLEQRPDLLLRHVDLALVHELDRGLELRPLDVLHDDDRMLALVVAEERLEVRAAGRQYHLVSLDRILVAGERHVDEAFRLQQLIEHVGEVRLVVVPAQAELLGRAGAAQLLGRRSSFLVGLLGPLLVVARRRLQRSEIQISDKQTVLVQPLSVKHGHGLRSYVGSSVSTRIPLTRRGKSKSHTGTVRSNVCWRCSAANQERQSTSCSVSHERTSEIYTEEPGLYLYYFKTNSVEHGHVSANWLLQFEQKFFKHIDQRFKEFSLRLSLLEDIQAQQTADLSQQSAATEELRATCCAEFATIRNELRSEVEAMQNRISTSSDPVSLPIAVLESEDSCEVRFGGVPCEVDATTTATATKILKAMGLARFGSHIVRVREWIDRYSHTSARPATRQILSSVNLTLLVNIVSDRYIMTWIGIIGEEFIGPYFFEVNITGRLYAGFLRRIALPRLREVNPDAWWQQDGSPVHGSRKSRANLNSLFPNRWIGRGGPIPWPAKSPDLTVCDYGLWADLKRRVHKRGVSV</sequence>
<gene>
    <name evidence="3" type="ORF">TBRA_LOCUS3304</name>
</gene>
<dbReference type="PANTHER" id="PTHR47326">
    <property type="entry name" value="TRANSPOSABLE ELEMENT TC3 TRANSPOSASE-LIKE PROTEIN"/>
    <property type="match status" value="1"/>
</dbReference>
<evidence type="ECO:0000256" key="2">
    <source>
        <dbReference type="SAM" id="Phobius"/>
    </source>
</evidence>
<feature type="region of interest" description="Disordered" evidence="1">
    <location>
        <begin position="122"/>
        <end position="148"/>
    </location>
</feature>
<keyword evidence="2" id="KW-0812">Transmembrane</keyword>
<evidence type="ECO:0000313" key="3">
    <source>
        <dbReference type="EMBL" id="CAB0031331.1"/>
    </source>
</evidence>
<dbReference type="GO" id="GO:0003676">
    <property type="term" value="F:nucleic acid binding"/>
    <property type="evidence" value="ECO:0007669"/>
    <property type="project" value="InterPro"/>
</dbReference>
<organism evidence="3 4">
    <name type="scientific">Trichogramma brassicae</name>
    <dbReference type="NCBI Taxonomy" id="86971"/>
    <lineage>
        <taxon>Eukaryota</taxon>
        <taxon>Metazoa</taxon>
        <taxon>Ecdysozoa</taxon>
        <taxon>Arthropoda</taxon>
        <taxon>Hexapoda</taxon>
        <taxon>Insecta</taxon>
        <taxon>Pterygota</taxon>
        <taxon>Neoptera</taxon>
        <taxon>Endopterygota</taxon>
        <taxon>Hymenoptera</taxon>
        <taxon>Apocrita</taxon>
        <taxon>Proctotrupomorpha</taxon>
        <taxon>Chalcidoidea</taxon>
        <taxon>Trichogrammatidae</taxon>
        <taxon>Trichogramma</taxon>
    </lineage>
</organism>
<feature type="compositionally biased region" description="Basic residues" evidence="1">
    <location>
        <begin position="77"/>
        <end position="90"/>
    </location>
</feature>